<evidence type="ECO:0008006" key="2">
    <source>
        <dbReference type="Google" id="ProtNLM"/>
    </source>
</evidence>
<dbReference type="OrthoDB" id="512705at2"/>
<reference evidence="1" key="1">
    <citation type="journal article" date="2015" name="Genome Announc.">
        <title>Draft Genome Sequence of Tolypothrix boutellei Strain VB521301.</title>
        <authorList>
            <person name="Chandrababunaidu M.M."/>
            <person name="Singh D."/>
            <person name="Sen D."/>
            <person name="Bhan S."/>
            <person name="Das S."/>
            <person name="Gupta A."/>
            <person name="Adhikary S.P."/>
            <person name="Tripathy S."/>
        </authorList>
    </citation>
    <scope>NUCLEOTIDE SEQUENCE</scope>
    <source>
        <strain evidence="1">VB521301</strain>
    </source>
</reference>
<evidence type="ECO:0000313" key="1">
    <source>
        <dbReference type="EMBL" id="KIE09982.1"/>
    </source>
</evidence>
<gene>
    <name evidence="1" type="ORF">DA73_0224105</name>
</gene>
<dbReference type="Pfam" id="PF08852">
    <property type="entry name" value="DUF1822"/>
    <property type="match status" value="3"/>
</dbReference>
<proteinExistence type="predicted"/>
<dbReference type="STRING" id="1479485.DA73_0224105"/>
<organism evidence="1">
    <name type="scientific">Tolypothrix bouteillei VB521301</name>
    <dbReference type="NCBI Taxonomy" id="1479485"/>
    <lineage>
        <taxon>Bacteria</taxon>
        <taxon>Bacillati</taxon>
        <taxon>Cyanobacteriota</taxon>
        <taxon>Cyanophyceae</taxon>
        <taxon>Nostocales</taxon>
        <taxon>Tolypothrichaceae</taxon>
        <taxon>Tolypothrix</taxon>
    </lineage>
</organism>
<dbReference type="EMBL" id="JHEG02000050">
    <property type="protein sequence ID" value="KIE09982.1"/>
    <property type="molecule type" value="Genomic_DNA"/>
</dbReference>
<comment type="caution">
    <text evidence="1">The sequence shown here is derived from an EMBL/GenBank/DDBJ whole genome shotgun (WGS) entry which is preliminary data.</text>
</comment>
<protein>
    <recommendedName>
        <fullName evidence="2">DUF1822 domain-containing protein</fullName>
    </recommendedName>
</protein>
<sequence length="325" mass="36880">MSGKLNALRELAIPFPIPPSFRQQARAYASQYFTESTQKRIYLNTLAVLVADAYFRLLGFETNMTAPERWNAAYRLWSEANELQLSELGNLECCVISTEQQDITIPLESLSGNSYFSETSGQERSRSNNACIGYLFVEIASTEKEAMLVGFLPVLHPEITNAEAIATHLQSMDDLIDYLAQQEITLLSGINQTDNLTREFAEKKITYLRNWLNNTYEVDWEPLTRDLRTATCKKKIQLAGQFFALQLSISQSNDKLILVRVIVQGERAALPIGMQVSVPDEDDIYTETVNELADLISIPLELSPGEEFWVELRLGEAWIKEFFIV</sequence>
<dbReference type="AlphaFoldDB" id="A0A0C1N5T5"/>
<accession>A0A0C1N5T5</accession>
<name>A0A0C1N5T5_9CYAN</name>
<dbReference type="InterPro" id="IPR014951">
    <property type="entry name" value="DUF1822"/>
</dbReference>